<dbReference type="PANTHER" id="PTHR20994">
    <property type="entry name" value="ER MEMBRANE PROTEIN COMPLEX SUBUNIT 6"/>
    <property type="match status" value="1"/>
</dbReference>
<dbReference type="OrthoDB" id="16510at2759"/>
<comment type="subcellular location">
    <subcellularLocation>
        <location evidence="1">Endoplasmic reticulum membrane</location>
        <topology evidence="1">Multi-pass membrane protein</topology>
    </subcellularLocation>
</comment>
<dbReference type="GeneID" id="5543877"/>
<dbReference type="EMBL" id="DS480445">
    <property type="protein sequence ID" value="EDO15777.1"/>
    <property type="molecule type" value="Genomic_DNA"/>
</dbReference>
<keyword evidence="6 8" id="KW-1133">Transmembrane helix</keyword>
<dbReference type="KEGG" id="vpo:Kpol_478p13"/>
<dbReference type="STRING" id="436907.A7TPN2"/>
<feature type="transmembrane region" description="Helical" evidence="8">
    <location>
        <begin position="21"/>
        <end position="39"/>
    </location>
</feature>
<reference evidence="9 10" key="1">
    <citation type="journal article" date="2007" name="Proc. Natl. Acad. Sci. U.S.A.">
        <title>Independent sorting-out of thousands of duplicated gene pairs in two yeast species descended from a whole-genome duplication.</title>
        <authorList>
            <person name="Scannell D.R."/>
            <person name="Frank A.C."/>
            <person name="Conant G.C."/>
            <person name="Byrne K.P."/>
            <person name="Woolfit M."/>
            <person name="Wolfe K.H."/>
        </authorList>
    </citation>
    <scope>NUCLEOTIDE SEQUENCE [LARGE SCALE GENOMIC DNA]</scope>
    <source>
        <strain evidence="10">ATCC 22028 / DSM 70294 / BCRC 21397 / CBS 2163 / NBRC 10782 / NRRL Y-8283 / UCD 57-17</strain>
    </source>
</reference>
<gene>
    <name evidence="9" type="ORF">Kpol_478p13</name>
</gene>
<evidence type="ECO:0000256" key="7">
    <source>
        <dbReference type="ARBA" id="ARBA00023136"/>
    </source>
</evidence>
<dbReference type="GO" id="GO:0045050">
    <property type="term" value="P:protein insertion into ER membrane by stop-transfer membrane-anchor sequence"/>
    <property type="evidence" value="ECO:0007669"/>
    <property type="project" value="EnsemblFungi"/>
</dbReference>
<keyword evidence="10" id="KW-1185">Reference proteome</keyword>
<dbReference type="GO" id="GO:0006644">
    <property type="term" value="P:phospholipid metabolic process"/>
    <property type="evidence" value="ECO:0007669"/>
    <property type="project" value="EnsemblFungi"/>
</dbReference>
<dbReference type="RefSeq" id="XP_001643635.1">
    <property type="nucleotide sequence ID" value="XM_001643585.1"/>
</dbReference>
<evidence type="ECO:0000256" key="6">
    <source>
        <dbReference type="ARBA" id="ARBA00022989"/>
    </source>
</evidence>
<dbReference type="HOGENOM" id="CLU_110781_4_1_1"/>
<keyword evidence="5" id="KW-0256">Endoplasmic reticulum</keyword>
<evidence type="ECO:0000256" key="5">
    <source>
        <dbReference type="ARBA" id="ARBA00022824"/>
    </source>
</evidence>
<dbReference type="OMA" id="YPGFLFY"/>
<dbReference type="FunCoup" id="A7TPN2">
    <property type="interactions" value="36"/>
</dbReference>
<evidence type="ECO:0000256" key="3">
    <source>
        <dbReference type="ARBA" id="ARBA00020827"/>
    </source>
</evidence>
<evidence type="ECO:0000256" key="4">
    <source>
        <dbReference type="ARBA" id="ARBA00022692"/>
    </source>
</evidence>
<dbReference type="Proteomes" id="UP000000267">
    <property type="component" value="Unassembled WGS sequence"/>
</dbReference>
<dbReference type="GO" id="GO:0032977">
    <property type="term" value="F:membrane insertase activity"/>
    <property type="evidence" value="ECO:0007669"/>
    <property type="project" value="EnsemblFungi"/>
</dbReference>
<dbReference type="Pfam" id="PF07019">
    <property type="entry name" value="EMC6"/>
    <property type="match status" value="1"/>
</dbReference>
<evidence type="ECO:0000256" key="1">
    <source>
        <dbReference type="ARBA" id="ARBA00004477"/>
    </source>
</evidence>
<dbReference type="GO" id="GO:0072546">
    <property type="term" value="C:EMC complex"/>
    <property type="evidence" value="ECO:0007669"/>
    <property type="project" value="EnsemblFungi"/>
</dbReference>
<dbReference type="GO" id="GO:0000045">
    <property type="term" value="P:autophagosome assembly"/>
    <property type="evidence" value="ECO:0007669"/>
    <property type="project" value="TreeGrafter"/>
</dbReference>
<evidence type="ECO:0000313" key="10">
    <source>
        <dbReference type="Proteomes" id="UP000000267"/>
    </source>
</evidence>
<dbReference type="eggNOG" id="KOG4455">
    <property type="taxonomic scope" value="Eukaryota"/>
</dbReference>
<keyword evidence="7 8" id="KW-0472">Membrane</keyword>
<dbReference type="PANTHER" id="PTHR20994:SF0">
    <property type="entry name" value="ER MEMBRANE PROTEIN COMPLEX SUBUNIT 6"/>
    <property type="match status" value="1"/>
</dbReference>
<evidence type="ECO:0000313" key="9">
    <source>
        <dbReference type="EMBL" id="EDO15777.1"/>
    </source>
</evidence>
<sequence>MDHEDMVGIHSFENVSSNKKTLLYLLDSTSLVFGIGAGILQLESIYGFLMFFCCYFVVSTIFIAYICKFKPSKYYVNPIQEIYFDSLFRELAGFVMAWTFSYAFVG</sequence>
<protein>
    <recommendedName>
        <fullName evidence="3">ER membrane protein complex subunit 6</fullName>
    </recommendedName>
</protein>
<feature type="transmembrane region" description="Helical" evidence="8">
    <location>
        <begin position="45"/>
        <end position="66"/>
    </location>
</feature>
<organism evidence="10">
    <name type="scientific">Vanderwaltozyma polyspora (strain ATCC 22028 / DSM 70294 / BCRC 21397 / CBS 2163 / NBRC 10782 / NRRL Y-8283 / UCD 57-17)</name>
    <name type="common">Kluyveromyces polysporus</name>
    <dbReference type="NCBI Taxonomy" id="436907"/>
    <lineage>
        <taxon>Eukaryota</taxon>
        <taxon>Fungi</taxon>
        <taxon>Dikarya</taxon>
        <taxon>Ascomycota</taxon>
        <taxon>Saccharomycotina</taxon>
        <taxon>Saccharomycetes</taxon>
        <taxon>Saccharomycetales</taxon>
        <taxon>Saccharomycetaceae</taxon>
        <taxon>Vanderwaltozyma</taxon>
    </lineage>
</organism>
<dbReference type="InterPro" id="IPR008504">
    <property type="entry name" value="Emc6"/>
</dbReference>
<name>A7TPN2_VANPO</name>
<dbReference type="GO" id="GO:0015914">
    <property type="term" value="P:phospholipid transport"/>
    <property type="evidence" value="ECO:0007669"/>
    <property type="project" value="EnsemblFungi"/>
</dbReference>
<evidence type="ECO:0000256" key="2">
    <source>
        <dbReference type="ARBA" id="ARBA00009436"/>
    </source>
</evidence>
<dbReference type="InterPro" id="IPR029008">
    <property type="entry name" value="EMC6-like"/>
</dbReference>
<dbReference type="GO" id="GO:0034975">
    <property type="term" value="P:protein folding in endoplasmic reticulum"/>
    <property type="evidence" value="ECO:0007669"/>
    <property type="project" value="TreeGrafter"/>
</dbReference>
<dbReference type="PhylomeDB" id="A7TPN2"/>
<evidence type="ECO:0000256" key="8">
    <source>
        <dbReference type="SAM" id="Phobius"/>
    </source>
</evidence>
<proteinExistence type="inferred from homology"/>
<accession>A7TPN2</accession>
<dbReference type="AlphaFoldDB" id="A7TPN2"/>
<dbReference type="InParanoid" id="A7TPN2"/>
<keyword evidence="4 8" id="KW-0812">Transmembrane</keyword>
<comment type="similarity">
    <text evidence="2">Belongs to the EMC6 family.</text>
</comment>